<keyword evidence="9 13" id="KW-1278">Translocase</keyword>
<feature type="transmembrane region" description="Helical" evidence="13">
    <location>
        <begin position="1008"/>
        <end position="1029"/>
    </location>
</feature>
<evidence type="ECO:0000256" key="11">
    <source>
        <dbReference type="ARBA" id="ARBA00023136"/>
    </source>
</evidence>
<dbReference type="GO" id="GO:0015203">
    <property type="term" value="F:polyamine transmembrane transporter activity"/>
    <property type="evidence" value="ECO:0007669"/>
    <property type="project" value="TreeGrafter"/>
</dbReference>
<feature type="transmembrane region" description="Helical" evidence="13">
    <location>
        <begin position="940"/>
        <end position="958"/>
    </location>
</feature>
<dbReference type="InterPro" id="IPR001757">
    <property type="entry name" value="P_typ_ATPase"/>
</dbReference>
<dbReference type="InterPro" id="IPR036412">
    <property type="entry name" value="HAD-like_sf"/>
</dbReference>
<evidence type="ECO:0000256" key="9">
    <source>
        <dbReference type="ARBA" id="ARBA00022967"/>
    </source>
</evidence>
<comment type="similarity">
    <text evidence="2 13">Belongs to the cation transport ATPase (P-type) (TC 3.A.3) family. Type V subfamily.</text>
</comment>
<dbReference type="Proteomes" id="UP000492820">
    <property type="component" value="Unassembled WGS sequence"/>
</dbReference>
<dbReference type="FunFam" id="1.20.1110.10:FF:000023">
    <property type="entry name" value="Cation-transporting ATPase"/>
    <property type="match status" value="1"/>
</dbReference>
<dbReference type="SUPFAM" id="SSF81660">
    <property type="entry name" value="Metal cation-transporting ATPase, ATP-binding domain N"/>
    <property type="match status" value="1"/>
</dbReference>
<sequence length="1183" mass="132241">MFKYSIDYGYVLEAVTDGCFHTFVNFYGPGRVGFILQLAIHFTMINCDPHCDDNLKIVGYRRNWFKTFTIWIATAFSGFTLTLLFYWRRDYWIALTHTKVKASQAENASLGIDISHVYVQCLTTNRIHLYKFSEEKRASETSPLCSVKYHKWVKFFFYRNLKYIWCNDKGTFLPMKGLDRQNTLETLHTKPLAKDRVDYLLALYGSNQINIPLTPIFVKLFRENERQLRDKVKMAETVLVLRDFEKRPRKIPSTNLVPGDVVCIPPYGCELVADMLLISGSCAVNEASLNGESVLQAKSSIAELPTPTTDEDRKIDIRRLSRHVLFSGTRVLQARESPDGHLVKAVVLRTGFLTVKGDLVRAILHPKPLDIDFNLDSFRFLAIMAVIAISGFIYTWVILHQYRFGVGKMIRKSLDIITIVVPPALPSVMTTGLYLAQMRLKKQGIFCINPSAINVAGTLNTVVFDKTGTLTEEHMSVSGVWKSGLSCDPPQLCKMEQVSNIPGPLSAVLAACHSLTFDLTTCKIFGDPLDRVIFISTNWSLQESSLEEAASRFTSPIQAVIYNAKIESTSPWQQLGVLRRFPFSPTAQRQSVVVETVGSEGEIVVLSKGAPEAIVRHCDFQTVPKDFENKLSYFARRGHRVLALAWKPICRTTNSESGESGGVWMKIYQFQKREDFECDLRFLGLVVLNNPLKPESEPTISELLNANFRVIMATGDNLLTGVSVARQCGIIKATDVVVQVTPSNNIVRTASSSPSSSSPSSSLLTFEVLTTSDDSEKFENSVWIGKILEKLAQSVSQCIGSTVVFTVDSGEDSAGISESLRLVMTGTTWNFIRMHAPHFLSTVVSYGTVFARFLPDDKTSLIVALQTKGGREGGALRRVGMCGDGANDCGALKAAYIGVALSDCEASIAAPFTARQQNILCVANILKEGRCSLSTAIGSFKYMVLYSFTQFFTVLLLYNIGNTLTDPEYLIIDLFIVAPLCVTYAVSRPWEKLEASTIPLRLMTPSNLASVFLQLFLAVATQIVIFIGVQHQPWWSAFEPTEHSLDSAGSYETTSLFYFSCFQYIFMCVALAKGPPFRDRVYRNRIFLLNVIILVNFTLGLLIFPTKPLSEWAKLLPLYGPNDVGFRKNAFSIAIIAMAFLHFMMAIAFEALIDRKSDDYSRHSMANCSLTSLCRDLRVRPHF</sequence>
<dbReference type="PROSITE" id="PS00154">
    <property type="entry name" value="ATPASE_E1_E2"/>
    <property type="match status" value="1"/>
</dbReference>
<evidence type="ECO:0000256" key="6">
    <source>
        <dbReference type="ARBA" id="ARBA00022741"/>
    </source>
</evidence>
<dbReference type="InterPro" id="IPR006544">
    <property type="entry name" value="P-type_TPase_V"/>
</dbReference>
<dbReference type="AlphaFoldDB" id="A0A068WMP5"/>
<dbReference type="Pfam" id="PF13246">
    <property type="entry name" value="Cation_ATPase"/>
    <property type="match status" value="1"/>
</dbReference>
<accession>A0A068WMP5</accession>
<dbReference type="WBParaSite" id="EgrG_000675400">
    <property type="protein sequence ID" value="EgrG_000675400"/>
    <property type="gene ID" value="EgrG_000675400"/>
</dbReference>
<dbReference type="InterPro" id="IPR047819">
    <property type="entry name" value="P5A-ATPase_N"/>
</dbReference>
<dbReference type="SUPFAM" id="SSF81665">
    <property type="entry name" value="Calcium ATPase, transmembrane domain M"/>
    <property type="match status" value="1"/>
</dbReference>
<dbReference type="InterPro" id="IPR023299">
    <property type="entry name" value="ATPase_P-typ_cyto_dom_N"/>
</dbReference>
<keyword evidence="6 13" id="KW-0547">Nucleotide-binding</keyword>
<keyword evidence="8 13" id="KW-0460">Magnesium</keyword>
<dbReference type="GO" id="GO:0016887">
    <property type="term" value="F:ATP hydrolysis activity"/>
    <property type="evidence" value="ECO:0007669"/>
    <property type="project" value="InterPro"/>
</dbReference>
<dbReference type="OrthoDB" id="48943at2759"/>
<evidence type="ECO:0000256" key="13">
    <source>
        <dbReference type="RuleBase" id="RU362082"/>
    </source>
</evidence>
<dbReference type="GO" id="GO:0046872">
    <property type="term" value="F:metal ion binding"/>
    <property type="evidence" value="ECO:0007669"/>
    <property type="project" value="UniProtKB-UniRule"/>
</dbReference>
<evidence type="ECO:0000313" key="17">
    <source>
        <dbReference type="Proteomes" id="UP000492820"/>
    </source>
</evidence>
<evidence type="ECO:0000256" key="7">
    <source>
        <dbReference type="ARBA" id="ARBA00022840"/>
    </source>
</evidence>
<keyword evidence="10 13" id="KW-1133">Transmembrane helix</keyword>
<evidence type="ECO:0000256" key="2">
    <source>
        <dbReference type="ARBA" id="ARBA00006000"/>
    </source>
</evidence>
<dbReference type="SUPFAM" id="SSF56784">
    <property type="entry name" value="HAD-like"/>
    <property type="match status" value="1"/>
</dbReference>
<evidence type="ECO:0000256" key="1">
    <source>
        <dbReference type="ARBA" id="ARBA00004141"/>
    </source>
</evidence>
<feature type="transmembrane region" description="Helical" evidence="13">
    <location>
        <begin position="1086"/>
        <end position="1104"/>
    </location>
</feature>
<dbReference type="Pfam" id="PF00122">
    <property type="entry name" value="E1-E2_ATPase"/>
    <property type="match status" value="1"/>
</dbReference>
<feature type="transmembrane region" description="Helical" evidence="13">
    <location>
        <begin position="68"/>
        <end position="87"/>
    </location>
</feature>
<organism evidence="16">
    <name type="scientific">Echinococcus granulosus</name>
    <name type="common">Hydatid tapeworm</name>
    <dbReference type="NCBI Taxonomy" id="6210"/>
    <lineage>
        <taxon>Eukaryota</taxon>
        <taxon>Metazoa</taxon>
        <taxon>Spiralia</taxon>
        <taxon>Lophotrochozoa</taxon>
        <taxon>Platyhelminthes</taxon>
        <taxon>Cestoda</taxon>
        <taxon>Eucestoda</taxon>
        <taxon>Cyclophyllidea</taxon>
        <taxon>Taeniidae</taxon>
        <taxon>Echinococcus</taxon>
        <taxon>Echinococcus granulosus group</taxon>
    </lineage>
</organism>
<dbReference type="Gene3D" id="3.40.50.1000">
    <property type="entry name" value="HAD superfamily/HAD-like"/>
    <property type="match status" value="1"/>
</dbReference>
<feature type="transmembrane region" description="Helical" evidence="13">
    <location>
        <begin position="1130"/>
        <end position="1153"/>
    </location>
</feature>
<evidence type="ECO:0000256" key="8">
    <source>
        <dbReference type="ARBA" id="ARBA00022842"/>
    </source>
</evidence>
<dbReference type="Pfam" id="PF12409">
    <property type="entry name" value="P5-ATPase"/>
    <property type="match status" value="1"/>
</dbReference>
<keyword evidence="5 13" id="KW-0479">Metal-binding</keyword>
<reference evidence="18" key="3">
    <citation type="submission" date="2020-10" db="UniProtKB">
        <authorList>
            <consortium name="WormBaseParasite"/>
        </authorList>
    </citation>
    <scope>IDENTIFICATION</scope>
</reference>
<keyword evidence="11 13" id="KW-0472">Membrane</keyword>
<dbReference type="GO" id="GO:0005524">
    <property type="term" value="F:ATP binding"/>
    <property type="evidence" value="ECO:0007669"/>
    <property type="project" value="UniProtKB-UniRule"/>
</dbReference>
<reference evidence="16 17" key="1">
    <citation type="journal article" date="2013" name="Nature">
        <title>The genomes of four tapeworm species reveal adaptations to parasitism.</title>
        <authorList>
            <person name="Tsai I.J."/>
            <person name="Zarowiecki M."/>
            <person name="Holroyd N."/>
            <person name="Garciarrubio A."/>
            <person name="Sanchez-Flores A."/>
            <person name="Brooks K.L."/>
            <person name="Tracey A."/>
            <person name="Bobes R.J."/>
            <person name="Fragoso G."/>
            <person name="Sciutto E."/>
            <person name="Aslett M."/>
            <person name="Beasley H."/>
            <person name="Bennett H.M."/>
            <person name="Cai J."/>
            <person name="Camicia F."/>
            <person name="Clark R."/>
            <person name="Cucher M."/>
            <person name="De Silva N."/>
            <person name="Day T.A."/>
            <person name="Deplazes P."/>
            <person name="Estrada K."/>
            <person name="Fernandez C."/>
            <person name="Holland P.W."/>
            <person name="Hou J."/>
            <person name="Hu S."/>
            <person name="Huckvale T."/>
            <person name="Hung S.S."/>
            <person name="Kamenetzky L."/>
            <person name="Keane J.A."/>
            <person name="Kiss F."/>
            <person name="Koziol U."/>
            <person name="Lambert O."/>
            <person name="Liu K."/>
            <person name="Luo X."/>
            <person name="Luo Y."/>
            <person name="Macchiaroli N."/>
            <person name="Nichol S."/>
            <person name="Paps J."/>
            <person name="Parkinson J."/>
            <person name="Pouchkina-Stantcheva N."/>
            <person name="Riddiford N."/>
            <person name="Rosenzvit M."/>
            <person name="Salinas G."/>
            <person name="Wasmuth J.D."/>
            <person name="Zamanian M."/>
            <person name="Zheng Y."/>
            <person name="Cai X."/>
            <person name="Soberon X."/>
            <person name="Olson P.D."/>
            <person name="Laclette J.P."/>
            <person name="Brehm K."/>
            <person name="Berriman M."/>
            <person name="Garciarrubio A."/>
            <person name="Bobes R.J."/>
            <person name="Fragoso G."/>
            <person name="Sanchez-Flores A."/>
            <person name="Estrada K."/>
            <person name="Cevallos M.A."/>
            <person name="Morett E."/>
            <person name="Gonzalez V."/>
            <person name="Portillo T."/>
            <person name="Ochoa-Leyva A."/>
            <person name="Jose M.V."/>
            <person name="Sciutto E."/>
            <person name="Landa A."/>
            <person name="Jimenez L."/>
            <person name="Valdes V."/>
            <person name="Carrero J.C."/>
            <person name="Larralde C."/>
            <person name="Morales-Montor J."/>
            <person name="Limon-Lason J."/>
            <person name="Soberon X."/>
            <person name="Laclette J.P."/>
        </authorList>
    </citation>
    <scope>NUCLEOTIDE SEQUENCE [LARGE SCALE GENOMIC DNA]</scope>
</reference>
<dbReference type="EMBL" id="LK028578">
    <property type="protein sequence ID" value="CDS18904.1"/>
    <property type="molecule type" value="Genomic_DNA"/>
</dbReference>
<feature type="transmembrane region" description="Helical" evidence="13">
    <location>
        <begin position="970"/>
        <end position="987"/>
    </location>
</feature>
<dbReference type="InterPro" id="IPR023214">
    <property type="entry name" value="HAD_sf"/>
</dbReference>
<feature type="domain" description="P5B-type ATPase N-terminal" evidence="15">
    <location>
        <begin position="52"/>
        <end position="165"/>
    </location>
</feature>
<keyword evidence="7 13" id="KW-0067">ATP-binding</keyword>
<dbReference type="GO" id="GO:0016020">
    <property type="term" value="C:membrane"/>
    <property type="evidence" value="ECO:0007669"/>
    <property type="project" value="UniProtKB-SubCell"/>
</dbReference>
<dbReference type="NCBIfam" id="TIGR01657">
    <property type="entry name" value="P-ATPase-V"/>
    <property type="match status" value="1"/>
</dbReference>
<dbReference type="InterPro" id="IPR044492">
    <property type="entry name" value="P_typ_ATPase_HD_dom"/>
</dbReference>
<feature type="transmembrane region" description="Helical" evidence="13">
    <location>
        <begin position="377"/>
        <end position="396"/>
    </location>
</feature>
<dbReference type="NCBIfam" id="TIGR01494">
    <property type="entry name" value="ATPase_P-type"/>
    <property type="match status" value="2"/>
</dbReference>
<evidence type="ECO:0000256" key="4">
    <source>
        <dbReference type="ARBA" id="ARBA00022692"/>
    </source>
</evidence>
<evidence type="ECO:0000256" key="10">
    <source>
        <dbReference type="ARBA" id="ARBA00022989"/>
    </source>
</evidence>
<evidence type="ECO:0000256" key="3">
    <source>
        <dbReference type="ARBA" id="ARBA00022553"/>
    </source>
</evidence>
<dbReference type="GO" id="GO:0019829">
    <property type="term" value="F:ATPase-coupled monoatomic cation transmembrane transporter activity"/>
    <property type="evidence" value="ECO:0007669"/>
    <property type="project" value="UniProtKB-UniRule"/>
</dbReference>
<evidence type="ECO:0000313" key="18">
    <source>
        <dbReference type="WBParaSite" id="EgrG_000675400"/>
    </source>
</evidence>
<keyword evidence="3" id="KW-0597">Phosphoprotein</keyword>
<dbReference type="SFLD" id="SFLDS00003">
    <property type="entry name" value="Haloacid_Dehalogenase"/>
    <property type="match status" value="1"/>
</dbReference>
<evidence type="ECO:0000256" key="12">
    <source>
        <dbReference type="ARBA" id="ARBA00049360"/>
    </source>
</evidence>
<dbReference type="InterPro" id="IPR059000">
    <property type="entry name" value="ATPase_P-type_domA"/>
</dbReference>
<proteinExistence type="inferred from homology"/>
<reference evidence="16" key="2">
    <citation type="submission" date="2014-06" db="EMBL/GenBank/DDBJ databases">
        <authorList>
            <person name="Aslett M."/>
        </authorList>
    </citation>
    <scope>NUCLEOTIDE SEQUENCE</scope>
</reference>
<dbReference type="GO" id="GO:0140358">
    <property type="term" value="F:P-type transmembrane transporter activity"/>
    <property type="evidence" value="ECO:0007669"/>
    <property type="project" value="InterPro"/>
</dbReference>
<dbReference type="Gene3D" id="3.40.1110.10">
    <property type="entry name" value="Calcium-transporting ATPase, cytoplasmic domain N"/>
    <property type="match status" value="1"/>
</dbReference>
<dbReference type="InterPro" id="IPR023298">
    <property type="entry name" value="ATPase_P-typ_TM_dom_sf"/>
</dbReference>
<evidence type="ECO:0000259" key="15">
    <source>
        <dbReference type="Pfam" id="PF12409"/>
    </source>
</evidence>
<dbReference type="SUPFAM" id="SSF81653">
    <property type="entry name" value="Calcium ATPase, transduction domain A"/>
    <property type="match status" value="1"/>
</dbReference>
<gene>
    <name evidence="16" type="ORF">EgrG_000675400</name>
</gene>
<dbReference type="PANTHER" id="PTHR45630">
    <property type="entry name" value="CATION-TRANSPORTING ATPASE-RELATED"/>
    <property type="match status" value="1"/>
</dbReference>
<protein>
    <recommendedName>
        <fullName evidence="13">Cation-transporting ATPase</fullName>
        <ecNumber evidence="13">7.2.2.-</ecNumber>
    </recommendedName>
</protein>
<dbReference type="PRINTS" id="PR00119">
    <property type="entry name" value="CATATPASE"/>
</dbReference>
<feature type="domain" description="P-type ATPase A" evidence="14">
    <location>
        <begin position="235"/>
        <end position="363"/>
    </location>
</feature>
<evidence type="ECO:0000256" key="5">
    <source>
        <dbReference type="ARBA" id="ARBA00022723"/>
    </source>
</evidence>
<dbReference type="GO" id="GO:0006874">
    <property type="term" value="P:intracellular calcium ion homeostasis"/>
    <property type="evidence" value="ECO:0007669"/>
    <property type="project" value="TreeGrafter"/>
</dbReference>
<dbReference type="PRINTS" id="PR00121">
    <property type="entry name" value="NAKATPASE"/>
</dbReference>
<name>A0A068WMP5_ECHGR</name>
<dbReference type="EC" id="7.2.2.-" evidence="13"/>
<evidence type="ECO:0000313" key="16">
    <source>
        <dbReference type="EMBL" id="CDS18904.1"/>
    </source>
</evidence>
<dbReference type="Gene3D" id="2.70.150.10">
    <property type="entry name" value="Calcium-transporting ATPase, cytoplasmic transduction domain A"/>
    <property type="match status" value="1"/>
</dbReference>
<dbReference type="InterPro" id="IPR008250">
    <property type="entry name" value="ATPase_P-typ_transduc_dom_A_sf"/>
</dbReference>
<comment type="subcellular location">
    <subcellularLocation>
        <location evidence="1 13">Membrane</location>
        <topology evidence="1 13">Multi-pass membrane protein</topology>
    </subcellularLocation>
</comment>
<comment type="catalytic activity">
    <reaction evidence="12 13">
        <text>ATP + H2O = ADP + phosphate + H(+)</text>
        <dbReference type="Rhea" id="RHEA:13065"/>
        <dbReference type="ChEBI" id="CHEBI:15377"/>
        <dbReference type="ChEBI" id="CHEBI:15378"/>
        <dbReference type="ChEBI" id="CHEBI:30616"/>
        <dbReference type="ChEBI" id="CHEBI:43474"/>
        <dbReference type="ChEBI" id="CHEBI:456216"/>
    </reaction>
</comment>
<feature type="transmembrane region" description="Helical" evidence="13">
    <location>
        <begin position="1056"/>
        <end position="1074"/>
    </location>
</feature>
<evidence type="ECO:0000259" key="14">
    <source>
        <dbReference type="Pfam" id="PF00122"/>
    </source>
</evidence>
<feature type="transmembrane region" description="Helical" evidence="13">
    <location>
        <begin position="416"/>
        <end position="436"/>
    </location>
</feature>
<keyword evidence="4 13" id="KW-0812">Transmembrane</keyword>
<dbReference type="SFLD" id="SFLDF00027">
    <property type="entry name" value="p-type_atpase"/>
    <property type="match status" value="1"/>
</dbReference>
<dbReference type="SFLD" id="SFLDG00002">
    <property type="entry name" value="C1.7:_P-type_atpase_like"/>
    <property type="match status" value="1"/>
</dbReference>
<dbReference type="PANTHER" id="PTHR45630:SF8">
    <property type="entry name" value="CATION-TRANSPORTING ATPASE"/>
    <property type="match status" value="1"/>
</dbReference>
<dbReference type="InterPro" id="IPR018303">
    <property type="entry name" value="ATPase_P-typ_P_site"/>
</dbReference>
<dbReference type="Gene3D" id="1.20.1110.10">
    <property type="entry name" value="Calcium-transporting ATPase, transmembrane domain"/>
    <property type="match status" value="1"/>
</dbReference>